<reference evidence="4 5" key="1">
    <citation type="submission" date="2020-09" db="EMBL/GenBank/DDBJ databases">
        <title>Investigation of environmental microbes.</title>
        <authorList>
            <person name="Ou Y."/>
            <person name="Kang Q."/>
        </authorList>
    </citation>
    <scope>NUCLEOTIDE SEQUENCE [LARGE SCALE GENOMIC DNA]</scope>
    <source>
        <strain evidence="4 5">KJZ-14</strain>
    </source>
</reference>
<organism evidence="4 5">
    <name type="scientific">Rothia terrae</name>
    <dbReference type="NCBI Taxonomy" id="396015"/>
    <lineage>
        <taxon>Bacteria</taxon>
        <taxon>Bacillati</taxon>
        <taxon>Actinomycetota</taxon>
        <taxon>Actinomycetes</taxon>
        <taxon>Micrococcales</taxon>
        <taxon>Micrococcaceae</taxon>
        <taxon>Rothia</taxon>
    </lineage>
</organism>
<dbReference type="EMBL" id="CP061539">
    <property type="protein sequence ID" value="QNV37479.1"/>
    <property type="molecule type" value="Genomic_DNA"/>
</dbReference>
<evidence type="ECO:0000256" key="1">
    <source>
        <dbReference type="SAM" id="Phobius"/>
    </source>
</evidence>
<dbReference type="RefSeq" id="WP_190724359.1">
    <property type="nucleotide sequence ID" value="NZ_CP061539.1"/>
</dbReference>
<dbReference type="GO" id="GO:0016020">
    <property type="term" value="C:membrane"/>
    <property type="evidence" value="ECO:0007669"/>
    <property type="project" value="TreeGrafter"/>
</dbReference>
<keyword evidence="4" id="KW-0012">Acyltransferase</keyword>
<feature type="transmembrane region" description="Helical" evidence="1">
    <location>
        <begin position="221"/>
        <end position="239"/>
    </location>
</feature>
<keyword evidence="1" id="KW-1133">Transmembrane helix</keyword>
<dbReference type="InterPro" id="IPR002656">
    <property type="entry name" value="Acyl_transf_3_dom"/>
</dbReference>
<feature type="transmembrane region" description="Helical" evidence="1">
    <location>
        <begin position="51"/>
        <end position="69"/>
    </location>
</feature>
<dbReference type="GO" id="GO:0009103">
    <property type="term" value="P:lipopolysaccharide biosynthetic process"/>
    <property type="evidence" value="ECO:0007669"/>
    <property type="project" value="TreeGrafter"/>
</dbReference>
<feature type="transmembrane region" description="Helical" evidence="1">
    <location>
        <begin position="389"/>
        <end position="414"/>
    </location>
</feature>
<feature type="transmembrane region" description="Helical" evidence="1">
    <location>
        <begin position="185"/>
        <end position="206"/>
    </location>
</feature>
<evidence type="ECO:0000313" key="5">
    <source>
        <dbReference type="Proteomes" id="UP000516404"/>
    </source>
</evidence>
<dbReference type="AlphaFoldDB" id="A0A7H2BCT3"/>
<keyword evidence="5" id="KW-1185">Reference proteome</keyword>
<dbReference type="PANTHER" id="PTHR23028">
    <property type="entry name" value="ACETYLTRANSFERASE"/>
    <property type="match status" value="1"/>
</dbReference>
<feature type="transmembrane region" description="Helical" evidence="1">
    <location>
        <begin position="159"/>
        <end position="178"/>
    </location>
</feature>
<dbReference type="Proteomes" id="UP000516404">
    <property type="component" value="Chromosome"/>
</dbReference>
<dbReference type="PANTHER" id="PTHR23028:SF53">
    <property type="entry name" value="ACYL_TRANSF_3 DOMAIN-CONTAINING PROTEIN"/>
    <property type="match status" value="1"/>
</dbReference>
<dbReference type="Pfam" id="PF01757">
    <property type="entry name" value="Acyl_transf_3"/>
    <property type="match status" value="1"/>
</dbReference>
<gene>
    <name evidence="4" type="ORF">IDM49_09680</name>
</gene>
<dbReference type="KEGG" id="rter:IDM49_09680"/>
<accession>A0A7H2BCT3</accession>
<dbReference type="GO" id="GO:0016747">
    <property type="term" value="F:acyltransferase activity, transferring groups other than amino-acyl groups"/>
    <property type="evidence" value="ECO:0007669"/>
    <property type="project" value="InterPro"/>
</dbReference>
<evidence type="ECO:0000259" key="2">
    <source>
        <dbReference type="Pfam" id="PF01757"/>
    </source>
</evidence>
<dbReference type="Pfam" id="PF19040">
    <property type="entry name" value="SGNH"/>
    <property type="match status" value="1"/>
</dbReference>
<feature type="domain" description="Acyltransferase 3" evidence="2">
    <location>
        <begin position="26"/>
        <end position="356"/>
    </location>
</feature>
<evidence type="ECO:0000313" key="4">
    <source>
        <dbReference type="EMBL" id="QNV37479.1"/>
    </source>
</evidence>
<keyword evidence="4" id="KW-0808">Transferase</keyword>
<dbReference type="GeneID" id="96624509"/>
<feature type="transmembrane region" description="Helical" evidence="1">
    <location>
        <begin position="336"/>
        <end position="355"/>
    </location>
</feature>
<feature type="transmembrane region" description="Helical" evidence="1">
    <location>
        <begin position="244"/>
        <end position="264"/>
    </location>
</feature>
<name>A0A7H2BCT3_9MICC</name>
<keyword evidence="1" id="KW-0812">Transmembrane</keyword>
<feature type="transmembrane region" description="Helical" evidence="1">
    <location>
        <begin position="90"/>
        <end position="109"/>
    </location>
</feature>
<protein>
    <submittedName>
        <fullName evidence="4">Acyltransferase</fullName>
    </submittedName>
</protein>
<feature type="domain" description="SGNH" evidence="3">
    <location>
        <begin position="483"/>
        <end position="692"/>
    </location>
</feature>
<feature type="transmembrane region" description="Helical" evidence="1">
    <location>
        <begin position="312"/>
        <end position="330"/>
    </location>
</feature>
<feature type="transmembrane region" description="Helical" evidence="1">
    <location>
        <begin position="270"/>
        <end position="291"/>
    </location>
</feature>
<keyword evidence="1" id="KW-0472">Membrane</keyword>
<evidence type="ECO:0000259" key="3">
    <source>
        <dbReference type="Pfam" id="PF19040"/>
    </source>
</evidence>
<dbReference type="InterPro" id="IPR043968">
    <property type="entry name" value="SGNH"/>
</dbReference>
<dbReference type="InterPro" id="IPR050879">
    <property type="entry name" value="Acyltransferase_3"/>
</dbReference>
<proteinExistence type="predicted"/>
<sequence>MSTSPNVPPKKKPLGTYLETRGFRPEVQGLRALAVLLVVMYHVWFGKVSGGVDVFLLVSAFLLSLSNLRKINEHKPLNLIKYWLHVFQRLMPTAGVVLLLTLLASYFIMPASRFAAMVADAKASLLYYQNWHLAFSAVDYYQQNATLKTPFQHFWSLSMQGQIFFLWPILFAIVALLVRKFRFNLMGSALMVFGTVFVASLTWSVISTQTQQAFAYFDTRARLWEFAAGTLIAMGSMLWKAPRVLRIVMGWVGVVGLVSAGMVLPVETGFPGYLALWPIVSGALVMLAGNTESRFGVDRILMSRPLLWVGESAYALYLVHWPLLILYMVFTNKPHAGVVDGALIIGVAVGLAWVLHRFVEQPLRGSRDSKARKKGASSRRSRFATNNPWVRPIATVLACLALIGGPIAAAQAYVTNRDARMEQLAETGAGTADFPGALALEGQGSSSYKYPPIPAADPLSQYADFNEQCTDFLASSDPQLQAGCEQSVNGPEDAPLTAVVGASHTGQSLAMIGKIAEDAGSNVVDYHLGGCRFPDEPNADEECAYLNSHVVDEILSKQPDNVLLMTTVTDPASNNETVPEGMDAAIRQFTDAGINVIALRDNPRSTQNMYDCAQLNERNPQECSSRVEDKMAAVNPSQEIIDSNPRVFGVDLTDYYCPDGQCQALIGNIYMYLDDNHISKSYGKTLAPMMRQQLEEQGLVL</sequence>